<dbReference type="Proteomes" id="UP000626242">
    <property type="component" value="Unassembled WGS sequence"/>
</dbReference>
<name>A0ABR8WNC3_9FLAO</name>
<organism evidence="1 2">
    <name type="scientific">Kaistella pullorum</name>
    <dbReference type="NCBI Taxonomy" id="2763074"/>
    <lineage>
        <taxon>Bacteria</taxon>
        <taxon>Pseudomonadati</taxon>
        <taxon>Bacteroidota</taxon>
        <taxon>Flavobacteriia</taxon>
        <taxon>Flavobacteriales</taxon>
        <taxon>Weeksellaceae</taxon>
        <taxon>Chryseobacterium group</taxon>
        <taxon>Kaistella</taxon>
    </lineage>
</organism>
<sequence>MRISAQVSNSFRKNNITLRTEDDQKSLVIPPKADGYGLSVNGGELLFLSLATCFCNDLYREAKRSKLEISNVHVEVFGDFGTEGEPAQNITYKVSLHAPNLSQEEIAALIKKVDEVAEIHKTLRNGIEINLR</sequence>
<dbReference type="Gene3D" id="3.30.300.20">
    <property type="match status" value="1"/>
</dbReference>
<keyword evidence="2" id="KW-1185">Reference proteome</keyword>
<dbReference type="InterPro" id="IPR036102">
    <property type="entry name" value="OsmC/Ohrsf"/>
</dbReference>
<evidence type="ECO:0000313" key="2">
    <source>
        <dbReference type="Proteomes" id="UP000626242"/>
    </source>
</evidence>
<comment type="caution">
    <text evidence="1">The sequence shown here is derived from an EMBL/GenBank/DDBJ whole genome shotgun (WGS) entry which is preliminary data.</text>
</comment>
<proteinExistence type="predicted"/>
<reference evidence="1 2" key="1">
    <citation type="submission" date="2020-08" db="EMBL/GenBank/DDBJ databases">
        <title>A Genomic Blueprint of the Chicken Gut Microbiome.</title>
        <authorList>
            <person name="Gilroy R."/>
            <person name="Ravi A."/>
            <person name="Getino M."/>
            <person name="Pursley I."/>
            <person name="Horton D.L."/>
            <person name="Alikhan N.-F."/>
            <person name="Baker D."/>
            <person name="Gharbi K."/>
            <person name="Hall N."/>
            <person name="Watson M."/>
            <person name="Adriaenssens E.M."/>
            <person name="Foster-Nyarko E."/>
            <person name="Jarju S."/>
            <person name="Secka A."/>
            <person name="Antonio M."/>
            <person name="Oren A."/>
            <person name="Chaudhuri R."/>
            <person name="La Ragione R.M."/>
            <person name="Hildebrand F."/>
            <person name="Pallen M.J."/>
        </authorList>
    </citation>
    <scope>NUCLEOTIDE SEQUENCE [LARGE SCALE GENOMIC DNA]</scope>
    <source>
        <strain evidence="1 2">Sa1CVA4</strain>
    </source>
</reference>
<dbReference type="InterPro" id="IPR003718">
    <property type="entry name" value="OsmC/Ohr_fam"/>
</dbReference>
<dbReference type="Pfam" id="PF02566">
    <property type="entry name" value="OsmC"/>
    <property type="match status" value="1"/>
</dbReference>
<dbReference type="EMBL" id="JACSPS010000003">
    <property type="protein sequence ID" value="MBD8018589.1"/>
    <property type="molecule type" value="Genomic_DNA"/>
</dbReference>
<gene>
    <name evidence="1" type="ORF">H9628_08910</name>
</gene>
<dbReference type="InterPro" id="IPR015946">
    <property type="entry name" value="KH_dom-like_a/b"/>
</dbReference>
<dbReference type="SUPFAM" id="SSF82784">
    <property type="entry name" value="OsmC-like"/>
    <property type="match status" value="1"/>
</dbReference>
<protein>
    <submittedName>
        <fullName evidence="1">OsmC family protein</fullName>
    </submittedName>
</protein>
<evidence type="ECO:0000313" key="1">
    <source>
        <dbReference type="EMBL" id="MBD8018589.1"/>
    </source>
</evidence>
<dbReference type="RefSeq" id="WP_251833797.1">
    <property type="nucleotide sequence ID" value="NZ_JACSPS010000003.1"/>
</dbReference>
<accession>A0ABR8WNC3</accession>